<dbReference type="Proteomes" id="UP000639772">
    <property type="component" value="Unassembled WGS sequence"/>
</dbReference>
<sequence>MRDRACVQRCKQDMRAKLCKQALSGYKLGAQANASVAQLQEEQVDERVDALASEIPCGFGVKEIFFGIIDRIRDVTIQEMDSPAFRFHKYQNAVPEDAAKMAEFEDIIMEKKCEILAKARDILLQFNSLETTWNSNMHSYDACEAVDFFNLKSVVGQEHCLKSYNLYIKCLRHGSCPFTSSMSPELGDCHIVHRASLITS</sequence>
<accession>A0A835P784</accession>
<proteinExistence type="predicted"/>
<dbReference type="EMBL" id="JADCNM010000539">
    <property type="protein sequence ID" value="KAG0446791.1"/>
    <property type="molecule type" value="Genomic_DNA"/>
</dbReference>
<name>A0A835P784_VANPL</name>
<organism evidence="1 2">
    <name type="scientific">Vanilla planifolia</name>
    <name type="common">Vanilla</name>
    <dbReference type="NCBI Taxonomy" id="51239"/>
    <lineage>
        <taxon>Eukaryota</taxon>
        <taxon>Viridiplantae</taxon>
        <taxon>Streptophyta</taxon>
        <taxon>Embryophyta</taxon>
        <taxon>Tracheophyta</taxon>
        <taxon>Spermatophyta</taxon>
        <taxon>Magnoliopsida</taxon>
        <taxon>Liliopsida</taxon>
        <taxon>Asparagales</taxon>
        <taxon>Orchidaceae</taxon>
        <taxon>Vanilloideae</taxon>
        <taxon>Vanilleae</taxon>
        <taxon>Vanilla</taxon>
    </lineage>
</organism>
<comment type="caution">
    <text evidence="1">The sequence shown here is derived from an EMBL/GenBank/DDBJ whole genome shotgun (WGS) entry which is preliminary data.</text>
</comment>
<protein>
    <submittedName>
        <fullName evidence="1">Uncharacterized protein</fullName>
    </submittedName>
</protein>
<reference evidence="1 2" key="1">
    <citation type="journal article" date="2020" name="Nat. Food">
        <title>A phased Vanilla planifolia genome enables genetic improvement of flavour and production.</title>
        <authorList>
            <person name="Hasing T."/>
            <person name="Tang H."/>
            <person name="Brym M."/>
            <person name="Khazi F."/>
            <person name="Huang T."/>
            <person name="Chambers A.H."/>
        </authorList>
    </citation>
    <scope>NUCLEOTIDE SEQUENCE [LARGE SCALE GENOMIC DNA]</scope>
    <source>
        <tissue evidence="1">Leaf</tissue>
    </source>
</reference>
<evidence type="ECO:0000313" key="2">
    <source>
        <dbReference type="Proteomes" id="UP000639772"/>
    </source>
</evidence>
<evidence type="ECO:0000313" key="1">
    <source>
        <dbReference type="EMBL" id="KAG0446791.1"/>
    </source>
</evidence>
<dbReference type="OrthoDB" id="534815at2759"/>
<dbReference type="AlphaFoldDB" id="A0A835P784"/>
<gene>
    <name evidence="1" type="ORF">HPP92_028629</name>
</gene>